<organism evidence="1 2">
    <name type="scientific">Chaenocephalus aceratus</name>
    <name type="common">Blackfin icefish</name>
    <name type="synonym">Chaenichthys aceratus</name>
    <dbReference type="NCBI Taxonomy" id="36190"/>
    <lineage>
        <taxon>Eukaryota</taxon>
        <taxon>Metazoa</taxon>
        <taxon>Chordata</taxon>
        <taxon>Craniata</taxon>
        <taxon>Vertebrata</taxon>
        <taxon>Euteleostomi</taxon>
        <taxon>Actinopterygii</taxon>
        <taxon>Neopterygii</taxon>
        <taxon>Teleostei</taxon>
        <taxon>Neoteleostei</taxon>
        <taxon>Acanthomorphata</taxon>
        <taxon>Eupercaria</taxon>
        <taxon>Perciformes</taxon>
        <taxon>Notothenioidei</taxon>
        <taxon>Channichthyidae</taxon>
        <taxon>Chaenocephalus</taxon>
    </lineage>
</organism>
<evidence type="ECO:0000313" key="1">
    <source>
        <dbReference type="EMBL" id="KAI4826448.1"/>
    </source>
</evidence>
<gene>
    <name evidence="1" type="ORF">KUCAC02_029895</name>
</gene>
<dbReference type="Proteomes" id="UP001057452">
    <property type="component" value="Chromosome 5"/>
</dbReference>
<evidence type="ECO:0000313" key="2">
    <source>
        <dbReference type="Proteomes" id="UP001057452"/>
    </source>
</evidence>
<sequence>LWIGSAPPKCVGALFLSRPLFLPLPLSPLPPPATIAEREGLHTLCMANSSGEGGGETRTAL</sequence>
<reference evidence="1" key="1">
    <citation type="submission" date="2022-05" db="EMBL/GenBank/DDBJ databases">
        <title>Chromosome-level genome of Chaenocephalus aceratus.</title>
        <authorList>
            <person name="Park H."/>
        </authorList>
    </citation>
    <scope>NUCLEOTIDE SEQUENCE</scope>
    <source>
        <strain evidence="1">KU_202001</strain>
    </source>
</reference>
<accession>A0ACB9XHV7</accession>
<feature type="non-terminal residue" evidence="1">
    <location>
        <position position="1"/>
    </location>
</feature>
<comment type="caution">
    <text evidence="1">The sequence shown here is derived from an EMBL/GenBank/DDBJ whole genome shotgun (WGS) entry which is preliminary data.</text>
</comment>
<dbReference type="EMBL" id="CM043789">
    <property type="protein sequence ID" value="KAI4826448.1"/>
    <property type="molecule type" value="Genomic_DNA"/>
</dbReference>
<name>A0ACB9XHV7_CHAAC</name>
<keyword evidence="2" id="KW-1185">Reference proteome</keyword>
<protein>
    <submittedName>
        <fullName evidence="1">Uncharacterized protein</fullName>
    </submittedName>
</protein>
<feature type="non-terminal residue" evidence="1">
    <location>
        <position position="61"/>
    </location>
</feature>
<proteinExistence type="predicted"/>